<keyword evidence="2" id="KW-1185">Reference proteome</keyword>
<dbReference type="EMBL" id="KZ825335">
    <property type="protein sequence ID" value="RAH46753.1"/>
    <property type="molecule type" value="Genomic_DNA"/>
</dbReference>
<name>A0ACD1GBY1_9EURO</name>
<evidence type="ECO:0000313" key="2">
    <source>
        <dbReference type="Proteomes" id="UP000249057"/>
    </source>
</evidence>
<reference evidence="1" key="1">
    <citation type="submission" date="2018-02" db="EMBL/GenBank/DDBJ databases">
        <title>The genomes of Aspergillus section Nigri reveals drivers in fungal speciation.</title>
        <authorList>
            <consortium name="DOE Joint Genome Institute"/>
            <person name="Vesth T.C."/>
            <person name="Nybo J."/>
            <person name="Theobald S."/>
            <person name="Brandl J."/>
            <person name="Frisvad J.C."/>
            <person name="Nielsen K.F."/>
            <person name="Lyhne E.K."/>
            <person name="Kogle M.E."/>
            <person name="Kuo A."/>
            <person name="Riley R."/>
            <person name="Clum A."/>
            <person name="Nolan M."/>
            <person name="Lipzen A."/>
            <person name="Salamov A."/>
            <person name="Henrissat B."/>
            <person name="Wiebenga A."/>
            <person name="De vries R.P."/>
            <person name="Grigoriev I.V."/>
            <person name="Mortensen U.H."/>
            <person name="Andersen M.R."/>
            <person name="Baker S.E."/>
        </authorList>
    </citation>
    <scope>NUCLEOTIDE SEQUENCE</scope>
    <source>
        <strain evidence="1">CBS 621.78</strain>
    </source>
</reference>
<organism evidence="1 2">
    <name type="scientific">Aspergillus brunneoviolaceus CBS 621.78</name>
    <dbReference type="NCBI Taxonomy" id="1450534"/>
    <lineage>
        <taxon>Eukaryota</taxon>
        <taxon>Fungi</taxon>
        <taxon>Dikarya</taxon>
        <taxon>Ascomycota</taxon>
        <taxon>Pezizomycotina</taxon>
        <taxon>Eurotiomycetes</taxon>
        <taxon>Eurotiomycetidae</taxon>
        <taxon>Eurotiales</taxon>
        <taxon>Aspergillaceae</taxon>
        <taxon>Aspergillus</taxon>
        <taxon>Aspergillus subgen. Circumdati</taxon>
    </lineage>
</organism>
<gene>
    <name evidence="1" type="ORF">BO95DRAFT_452467</name>
</gene>
<dbReference type="Proteomes" id="UP000249057">
    <property type="component" value="Unassembled WGS sequence"/>
</dbReference>
<accession>A0ACD1GBY1</accession>
<evidence type="ECO:0000313" key="1">
    <source>
        <dbReference type="EMBL" id="RAH46753.1"/>
    </source>
</evidence>
<protein>
    <submittedName>
        <fullName evidence="1">Uncharacterized protein</fullName>
    </submittedName>
</protein>
<sequence>MAFITLIASVLVASRLTTGYLIAPSGTAFPGANSDCSEWVTYTTGLTCADIEATYSITEEDFLAWNPYLSLLYTDCNLVAGYDYCVDINFETFKTTSSSSISSTSSTTSQASTPSVASTLITSTISASTTGSATVASAGITTPSPIQTGMTATCDEFYLVVSGDTCAAIASNAGIALSDFYAWNPAVGSSCADLDIGDYVCIGATGSAISSTAATATATSSGTGIVTPAPIQTGMTATCDAFHLVVSGDTCAAIASDAGIALSDFYAWNPAVGSSCADLDVGDYVCIAATGTVTTTTATSSGTAIVTPAPIQTGMTATCDAFHLVVAGDTCAAIASDAGIALTNFYTWNPAVGSSCADLDVGDYVCIGIEGSTTTATATTTSATTTGNGVTTPTPIQTGMVSDCDSFYYVVTGDGCSSIASTEGVTVAELEEWNPAIGTDCTDLWTETYICVGIL</sequence>
<proteinExistence type="predicted"/>